<reference evidence="2" key="3">
    <citation type="submission" date="2023-05" db="EMBL/GenBank/DDBJ databases">
        <authorList>
            <person name="Smith C.H."/>
        </authorList>
    </citation>
    <scope>NUCLEOTIDE SEQUENCE</scope>
    <source>
        <strain evidence="2">CHS0354</strain>
        <tissue evidence="2">Mantle</tissue>
    </source>
</reference>
<reference evidence="2" key="2">
    <citation type="journal article" date="2021" name="Genome Biol. Evol.">
        <title>Developing a high-quality reference genome for a parasitic bivalve with doubly uniparental inheritance (Bivalvia: Unionida).</title>
        <authorList>
            <person name="Smith C.H."/>
        </authorList>
    </citation>
    <scope>NUCLEOTIDE SEQUENCE</scope>
    <source>
        <strain evidence="2">CHS0354</strain>
        <tissue evidence="2">Mantle</tissue>
    </source>
</reference>
<dbReference type="SUPFAM" id="SSF56436">
    <property type="entry name" value="C-type lectin-like"/>
    <property type="match status" value="1"/>
</dbReference>
<keyword evidence="3" id="KW-1185">Reference proteome</keyword>
<name>A0AAE0SRC0_9BIVA</name>
<dbReference type="EMBL" id="JAEAOA010001259">
    <property type="protein sequence ID" value="KAK3596411.1"/>
    <property type="molecule type" value="Genomic_DNA"/>
</dbReference>
<feature type="chain" id="PRO_5042135939" description="C-type lectin domain-containing protein" evidence="1">
    <location>
        <begin position="21"/>
        <end position="85"/>
    </location>
</feature>
<evidence type="ECO:0000313" key="3">
    <source>
        <dbReference type="Proteomes" id="UP001195483"/>
    </source>
</evidence>
<proteinExistence type="predicted"/>
<gene>
    <name evidence="2" type="ORF">CHS0354_020658</name>
</gene>
<protein>
    <recommendedName>
        <fullName evidence="4">C-type lectin domain-containing protein</fullName>
    </recommendedName>
</protein>
<feature type="signal peptide" evidence="1">
    <location>
        <begin position="1"/>
        <end position="20"/>
    </location>
</feature>
<keyword evidence="1" id="KW-0732">Signal</keyword>
<dbReference type="Proteomes" id="UP001195483">
    <property type="component" value="Unassembled WGS sequence"/>
</dbReference>
<comment type="caution">
    <text evidence="2">The sequence shown here is derived from an EMBL/GenBank/DDBJ whole genome shotgun (WGS) entry which is preliminary data.</text>
</comment>
<dbReference type="AlphaFoldDB" id="A0AAE0SRC0"/>
<evidence type="ECO:0000256" key="1">
    <source>
        <dbReference type="SAM" id="SignalP"/>
    </source>
</evidence>
<organism evidence="2 3">
    <name type="scientific">Potamilus streckersoni</name>
    <dbReference type="NCBI Taxonomy" id="2493646"/>
    <lineage>
        <taxon>Eukaryota</taxon>
        <taxon>Metazoa</taxon>
        <taxon>Spiralia</taxon>
        <taxon>Lophotrochozoa</taxon>
        <taxon>Mollusca</taxon>
        <taxon>Bivalvia</taxon>
        <taxon>Autobranchia</taxon>
        <taxon>Heteroconchia</taxon>
        <taxon>Palaeoheterodonta</taxon>
        <taxon>Unionida</taxon>
        <taxon>Unionoidea</taxon>
        <taxon>Unionidae</taxon>
        <taxon>Ambleminae</taxon>
        <taxon>Lampsilini</taxon>
        <taxon>Potamilus</taxon>
    </lineage>
</organism>
<reference evidence="2" key="1">
    <citation type="journal article" date="2021" name="Genome Biol. Evol.">
        <title>A High-Quality Reference Genome for a Parasitic Bivalve with Doubly Uniparental Inheritance (Bivalvia: Unionida).</title>
        <authorList>
            <person name="Smith C.H."/>
        </authorList>
    </citation>
    <scope>NUCLEOTIDE SEQUENCE</scope>
    <source>
        <strain evidence="2">CHS0354</strain>
    </source>
</reference>
<dbReference type="InterPro" id="IPR016187">
    <property type="entry name" value="CTDL_fold"/>
</dbReference>
<dbReference type="InterPro" id="IPR016186">
    <property type="entry name" value="C-type_lectin-like/link_sf"/>
</dbReference>
<evidence type="ECO:0000313" key="2">
    <source>
        <dbReference type="EMBL" id="KAK3596411.1"/>
    </source>
</evidence>
<dbReference type="Gene3D" id="3.10.100.10">
    <property type="entry name" value="Mannose-Binding Protein A, subunit A"/>
    <property type="match status" value="1"/>
</dbReference>
<accession>A0AAE0SRC0</accession>
<sequence>MTQYALGYLILLVKVAFFACQKLYNCPLGWESFENHCYRFEFGEPHSYQDANSACWVKGSALVSVNTRLEFEFVGSWLLRHDIYK</sequence>
<evidence type="ECO:0008006" key="4">
    <source>
        <dbReference type="Google" id="ProtNLM"/>
    </source>
</evidence>